<accession>A0AA38GUE9</accession>
<reference evidence="2 3" key="1">
    <citation type="journal article" date="2021" name="Nat. Plants">
        <title>The Taxus genome provides insights into paclitaxel biosynthesis.</title>
        <authorList>
            <person name="Xiong X."/>
            <person name="Gou J."/>
            <person name="Liao Q."/>
            <person name="Li Y."/>
            <person name="Zhou Q."/>
            <person name="Bi G."/>
            <person name="Li C."/>
            <person name="Du R."/>
            <person name="Wang X."/>
            <person name="Sun T."/>
            <person name="Guo L."/>
            <person name="Liang H."/>
            <person name="Lu P."/>
            <person name="Wu Y."/>
            <person name="Zhang Z."/>
            <person name="Ro D.K."/>
            <person name="Shang Y."/>
            <person name="Huang S."/>
            <person name="Yan J."/>
        </authorList>
    </citation>
    <scope>NUCLEOTIDE SEQUENCE [LARGE SCALE GENOMIC DNA]</scope>
    <source>
        <strain evidence="2">Ta-2019</strain>
    </source>
</reference>
<feature type="compositionally biased region" description="Basic residues" evidence="1">
    <location>
        <begin position="88"/>
        <end position="97"/>
    </location>
</feature>
<feature type="region of interest" description="Disordered" evidence="1">
    <location>
        <begin position="1"/>
        <end position="21"/>
    </location>
</feature>
<keyword evidence="3" id="KW-1185">Reference proteome</keyword>
<proteinExistence type="predicted"/>
<name>A0AA38GUE9_TAXCH</name>
<dbReference type="Proteomes" id="UP000824469">
    <property type="component" value="Unassembled WGS sequence"/>
</dbReference>
<evidence type="ECO:0000256" key="1">
    <source>
        <dbReference type="SAM" id="MobiDB-lite"/>
    </source>
</evidence>
<evidence type="ECO:0000313" key="3">
    <source>
        <dbReference type="Proteomes" id="UP000824469"/>
    </source>
</evidence>
<evidence type="ECO:0000313" key="2">
    <source>
        <dbReference type="EMBL" id="KAH9328150.1"/>
    </source>
</evidence>
<protein>
    <submittedName>
        <fullName evidence="2">Uncharacterized protein</fullName>
    </submittedName>
</protein>
<gene>
    <name evidence="2" type="ORF">KI387_000258</name>
</gene>
<dbReference type="AlphaFoldDB" id="A0AA38GUE9"/>
<feature type="non-terminal residue" evidence="2">
    <location>
        <position position="1"/>
    </location>
</feature>
<feature type="compositionally biased region" description="Basic and acidic residues" evidence="1">
    <location>
        <begin position="1"/>
        <end position="17"/>
    </location>
</feature>
<sequence>NRLGHLGREDAKDEKANRPKIGHFRWKQKNFQTVWDSWDIGTRGTRRAEGAESQSNNATCLHLKEGQGSPNRVDRRNLSQTVWDNRAKGTRGMRKAGRPADESGNATCHKGKRPKFQRA</sequence>
<feature type="non-terminal residue" evidence="2">
    <location>
        <position position="119"/>
    </location>
</feature>
<feature type="compositionally biased region" description="Basic residues" evidence="1">
    <location>
        <begin position="109"/>
        <end position="119"/>
    </location>
</feature>
<comment type="caution">
    <text evidence="2">The sequence shown here is derived from an EMBL/GenBank/DDBJ whole genome shotgun (WGS) entry which is preliminary data.</text>
</comment>
<organism evidence="2 3">
    <name type="scientific">Taxus chinensis</name>
    <name type="common">Chinese yew</name>
    <name type="synonym">Taxus wallichiana var. chinensis</name>
    <dbReference type="NCBI Taxonomy" id="29808"/>
    <lineage>
        <taxon>Eukaryota</taxon>
        <taxon>Viridiplantae</taxon>
        <taxon>Streptophyta</taxon>
        <taxon>Embryophyta</taxon>
        <taxon>Tracheophyta</taxon>
        <taxon>Spermatophyta</taxon>
        <taxon>Pinopsida</taxon>
        <taxon>Pinidae</taxon>
        <taxon>Conifers II</taxon>
        <taxon>Cupressales</taxon>
        <taxon>Taxaceae</taxon>
        <taxon>Taxus</taxon>
    </lineage>
</organism>
<feature type="region of interest" description="Disordered" evidence="1">
    <location>
        <begin position="62"/>
        <end position="119"/>
    </location>
</feature>
<dbReference type="EMBL" id="JAHRHJ020000001">
    <property type="protein sequence ID" value="KAH9328150.1"/>
    <property type="molecule type" value="Genomic_DNA"/>
</dbReference>